<dbReference type="Proteomes" id="UP001148614">
    <property type="component" value="Unassembled WGS sequence"/>
</dbReference>
<dbReference type="AlphaFoldDB" id="A0A9W8NJY2"/>
<accession>A0A9W8NJY2</accession>
<protein>
    <submittedName>
        <fullName evidence="1">Uncharacterized protein</fullName>
    </submittedName>
</protein>
<reference evidence="1" key="1">
    <citation type="submission" date="2022-07" db="EMBL/GenBank/DDBJ databases">
        <title>Genome Sequence of Xylaria arbuscula.</title>
        <authorList>
            <person name="Buettner E."/>
        </authorList>
    </citation>
    <scope>NUCLEOTIDE SEQUENCE</scope>
    <source>
        <strain evidence="1">VT107</strain>
    </source>
</reference>
<keyword evidence="2" id="KW-1185">Reference proteome</keyword>
<evidence type="ECO:0000313" key="2">
    <source>
        <dbReference type="Proteomes" id="UP001148614"/>
    </source>
</evidence>
<evidence type="ECO:0000313" key="1">
    <source>
        <dbReference type="EMBL" id="KAJ3578523.1"/>
    </source>
</evidence>
<name>A0A9W8NJY2_9PEZI</name>
<gene>
    <name evidence="1" type="ORF">NPX13_g2040</name>
</gene>
<dbReference type="EMBL" id="JANPWZ010000203">
    <property type="protein sequence ID" value="KAJ3578523.1"/>
    <property type="molecule type" value="Genomic_DNA"/>
</dbReference>
<comment type="caution">
    <text evidence="1">The sequence shown here is derived from an EMBL/GenBank/DDBJ whole genome shotgun (WGS) entry which is preliminary data.</text>
</comment>
<proteinExistence type="predicted"/>
<sequence length="119" mass="12871">MATMHTTVVMKHALSDAASNLYGRAWPMYYCGGVCGMTPLGESSIHGLGVTRQVRFGSYGAPRARRVLGIAIFYTRRVASSGGESAPKHAEMVIPTTACRREHKNIAYRQARGGKATII</sequence>
<organism evidence="1 2">
    <name type="scientific">Xylaria arbuscula</name>
    <dbReference type="NCBI Taxonomy" id="114810"/>
    <lineage>
        <taxon>Eukaryota</taxon>
        <taxon>Fungi</taxon>
        <taxon>Dikarya</taxon>
        <taxon>Ascomycota</taxon>
        <taxon>Pezizomycotina</taxon>
        <taxon>Sordariomycetes</taxon>
        <taxon>Xylariomycetidae</taxon>
        <taxon>Xylariales</taxon>
        <taxon>Xylariaceae</taxon>
        <taxon>Xylaria</taxon>
    </lineage>
</organism>